<proteinExistence type="predicted"/>
<dbReference type="InParanoid" id="A0A0G4H299"/>
<dbReference type="PANTHER" id="PTHR34213:SF2">
    <property type="entry name" value="NUCLEAR TRANSPORT FACTOR 2 (NTF2) FAMILY PROTEIN"/>
    <property type="match status" value="1"/>
</dbReference>
<dbReference type="Proteomes" id="UP000041254">
    <property type="component" value="Unassembled WGS sequence"/>
</dbReference>
<evidence type="ECO:0000256" key="1">
    <source>
        <dbReference type="SAM" id="Phobius"/>
    </source>
</evidence>
<organism evidence="2 3">
    <name type="scientific">Vitrella brassicaformis (strain CCMP3155)</name>
    <dbReference type="NCBI Taxonomy" id="1169540"/>
    <lineage>
        <taxon>Eukaryota</taxon>
        <taxon>Sar</taxon>
        <taxon>Alveolata</taxon>
        <taxon>Colpodellida</taxon>
        <taxon>Vitrellaceae</taxon>
        <taxon>Vitrella</taxon>
    </lineage>
</organism>
<reference evidence="2 3" key="1">
    <citation type="submission" date="2014-11" db="EMBL/GenBank/DDBJ databases">
        <authorList>
            <person name="Zhu J."/>
            <person name="Qi W."/>
            <person name="Song R."/>
        </authorList>
    </citation>
    <scope>NUCLEOTIDE SEQUENCE [LARGE SCALE GENOMIC DNA]</scope>
</reference>
<feature type="transmembrane region" description="Helical" evidence="1">
    <location>
        <begin position="19"/>
        <end position="39"/>
    </location>
</feature>
<sequence length="258" mass="29684">MRRPIHPTDRIAAGLFMDYVYPCFAGVVAVWGASLAYPFMPFSRRWNVLDDVPSGADSDDADLSQTTTGVPYKHVYSPGSNVKPQRGVVMDHHREIVDKIRRIYSLRFALTRMDPAFSIYRYDAWFDDPSVAMRGKEAIMSLFLLLRKTCTVETLKFEPTSFPNGIVIDVVQKYKPQGPFKDWEIVLPSYVYLDVSEGGEVIRHEDLWYQKPLMSAGGAISWVRWVWPGFLMHFVVSCFPWGYKWGIWGETGKRDTSY</sequence>
<dbReference type="EMBL" id="CDMY01000954">
    <property type="protein sequence ID" value="CEM37765.1"/>
    <property type="molecule type" value="Genomic_DNA"/>
</dbReference>
<protein>
    <submittedName>
        <fullName evidence="2">Uncharacterized protein</fullName>
    </submittedName>
</protein>
<keyword evidence="1" id="KW-0812">Transmembrane</keyword>
<dbReference type="PANTHER" id="PTHR34213">
    <property type="entry name" value="NUCLEAR TRANSPORT FACTOR 2 (NTF2) FAMILY PROTEIN"/>
    <property type="match status" value="1"/>
</dbReference>
<gene>
    <name evidence="2" type="ORF">Vbra_19375</name>
</gene>
<evidence type="ECO:0000313" key="2">
    <source>
        <dbReference type="EMBL" id="CEM37765.1"/>
    </source>
</evidence>
<dbReference type="OrthoDB" id="2400485at2759"/>
<dbReference type="AlphaFoldDB" id="A0A0G4H299"/>
<keyword evidence="1" id="KW-0472">Membrane</keyword>
<keyword evidence="3" id="KW-1185">Reference proteome</keyword>
<accession>A0A0G4H299</accession>
<evidence type="ECO:0000313" key="3">
    <source>
        <dbReference type="Proteomes" id="UP000041254"/>
    </source>
</evidence>
<keyword evidence="1" id="KW-1133">Transmembrane helix</keyword>
<dbReference type="VEuPathDB" id="CryptoDB:Vbra_19375"/>
<name>A0A0G4H299_VITBC</name>